<dbReference type="EMBL" id="BPPX01000024">
    <property type="protein sequence ID" value="GJC87079.1"/>
    <property type="molecule type" value="Genomic_DNA"/>
</dbReference>
<sequence>MKLLQDAVPATHHLATEKPAAPSPYDQSALTSMAYGDGRPRATSTETEAFSRRETDAKTAIGQPEPERFKLTAARGGSGFKSVADSTDSRHIEAAMRLLRVHAIVKHNRFQREI</sequence>
<proteinExistence type="predicted"/>
<accession>A0AA37GUI5</accession>
<organism evidence="2 3">
    <name type="scientific">Colletotrichum liriopes</name>
    <dbReference type="NCBI Taxonomy" id="708192"/>
    <lineage>
        <taxon>Eukaryota</taxon>
        <taxon>Fungi</taxon>
        <taxon>Dikarya</taxon>
        <taxon>Ascomycota</taxon>
        <taxon>Pezizomycotina</taxon>
        <taxon>Sordariomycetes</taxon>
        <taxon>Hypocreomycetidae</taxon>
        <taxon>Glomerellales</taxon>
        <taxon>Glomerellaceae</taxon>
        <taxon>Colletotrichum</taxon>
        <taxon>Colletotrichum spaethianum species complex</taxon>
    </lineage>
</organism>
<reference evidence="2 3" key="1">
    <citation type="submission" date="2021-07" db="EMBL/GenBank/DDBJ databases">
        <title>Genome data of Colletotrichum spaethianum.</title>
        <authorList>
            <person name="Utami Y.D."/>
            <person name="Hiruma K."/>
        </authorList>
    </citation>
    <scope>NUCLEOTIDE SEQUENCE [LARGE SCALE GENOMIC DNA]</scope>
    <source>
        <strain evidence="2 3">MAFF 242679</strain>
    </source>
</reference>
<name>A0AA37GUI5_9PEZI</name>
<dbReference type="AlphaFoldDB" id="A0AA37GUI5"/>
<evidence type="ECO:0000313" key="3">
    <source>
        <dbReference type="Proteomes" id="UP001055172"/>
    </source>
</evidence>
<gene>
    <name evidence="2" type="ORF">ColLi_09917</name>
</gene>
<evidence type="ECO:0000313" key="2">
    <source>
        <dbReference type="EMBL" id="GJC87079.1"/>
    </source>
</evidence>
<feature type="region of interest" description="Disordered" evidence="1">
    <location>
        <begin position="1"/>
        <end position="68"/>
    </location>
</feature>
<protein>
    <submittedName>
        <fullName evidence="2">Uncharacterized protein</fullName>
    </submittedName>
</protein>
<evidence type="ECO:0000256" key="1">
    <source>
        <dbReference type="SAM" id="MobiDB-lite"/>
    </source>
</evidence>
<comment type="caution">
    <text evidence="2">The sequence shown here is derived from an EMBL/GenBank/DDBJ whole genome shotgun (WGS) entry which is preliminary data.</text>
</comment>
<keyword evidence="3" id="KW-1185">Reference proteome</keyword>
<dbReference type="Proteomes" id="UP001055172">
    <property type="component" value="Unassembled WGS sequence"/>
</dbReference>